<dbReference type="RefSeq" id="WP_048834791.1">
    <property type="nucleotide sequence ID" value="NZ_BJMU01000003.1"/>
</dbReference>
<organism evidence="2 3">
    <name type="scientific">Acetobacter orleanensis</name>
    <dbReference type="NCBI Taxonomy" id="104099"/>
    <lineage>
        <taxon>Bacteria</taxon>
        <taxon>Pseudomonadati</taxon>
        <taxon>Pseudomonadota</taxon>
        <taxon>Alphaproteobacteria</taxon>
        <taxon>Acetobacterales</taxon>
        <taxon>Acetobacteraceae</taxon>
        <taxon>Acetobacter</taxon>
    </lineage>
</organism>
<dbReference type="InterPro" id="IPR006311">
    <property type="entry name" value="TAT_signal"/>
</dbReference>
<accession>A0A4Y3TL87</accession>
<dbReference type="PROSITE" id="PS51318">
    <property type="entry name" value="TAT"/>
    <property type="match status" value="1"/>
</dbReference>
<feature type="signal peptide" evidence="1">
    <location>
        <begin position="1"/>
        <end position="32"/>
    </location>
</feature>
<proteinExistence type="predicted"/>
<dbReference type="AlphaFoldDB" id="A0A4Y3TL87"/>
<evidence type="ECO:0000313" key="3">
    <source>
        <dbReference type="Proteomes" id="UP000317617"/>
    </source>
</evidence>
<dbReference type="STRING" id="104099.AD949_11425"/>
<sequence length="145" mass="15497">MSQPITSKLSRRGALASVLAATCAALPAVATAATGKDAALLALYRKFCRVNAQIQAIDDAPEYEFGSYEERQREARTNDLCRQEGQIVRKMAEIPACSPSGLKVKAAVLQTLLPGILRDCYIGEDSAEMHLVMSLLGDLTGGAQI</sequence>
<evidence type="ECO:0000256" key="1">
    <source>
        <dbReference type="SAM" id="SignalP"/>
    </source>
</evidence>
<evidence type="ECO:0000313" key="2">
    <source>
        <dbReference type="EMBL" id="GEB82548.1"/>
    </source>
</evidence>
<keyword evidence="3" id="KW-1185">Reference proteome</keyword>
<comment type="caution">
    <text evidence="2">The sequence shown here is derived from an EMBL/GenBank/DDBJ whole genome shotgun (WGS) entry which is preliminary data.</text>
</comment>
<protein>
    <submittedName>
        <fullName evidence="2">Uncharacterized protein</fullName>
    </submittedName>
</protein>
<dbReference type="Proteomes" id="UP000317617">
    <property type="component" value="Unassembled WGS sequence"/>
</dbReference>
<keyword evidence="1" id="KW-0732">Signal</keyword>
<feature type="chain" id="PRO_5021238528" evidence="1">
    <location>
        <begin position="33"/>
        <end position="145"/>
    </location>
</feature>
<reference evidence="2 3" key="1">
    <citation type="submission" date="2019-06" db="EMBL/GenBank/DDBJ databases">
        <title>Whole genome shotgun sequence of Acetobacter orleanensis NBRC 13752.</title>
        <authorList>
            <person name="Hosoyama A."/>
            <person name="Uohara A."/>
            <person name="Ohji S."/>
            <person name="Ichikawa N."/>
        </authorList>
    </citation>
    <scope>NUCLEOTIDE SEQUENCE [LARGE SCALE GENOMIC DNA]</scope>
    <source>
        <strain evidence="2 3">NBRC 13752</strain>
    </source>
</reference>
<name>A0A4Y3TL87_9PROT</name>
<dbReference type="OrthoDB" id="7219200at2"/>
<dbReference type="EMBL" id="BJMU01000003">
    <property type="protein sequence ID" value="GEB82548.1"/>
    <property type="molecule type" value="Genomic_DNA"/>
</dbReference>
<gene>
    <name evidence="2" type="ORF">AOR01nite_10250</name>
</gene>